<keyword evidence="3 11" id="KW-0689">Ribosomal protein</keyword>
<evidence type="ECO:0000313" key="11">
    <source>
        <dbReference type="EMBL" id="KPI41838.1"/>
    </source>
</evidence>
<evidence type="ECO:0000256" key="5">
    <source>
        <dbReference type="ARBA" id="ARBA00023274"/>
    </source>
</evidence>
<proteinExistence type="inferred from homology"/>
<feature type="domain" description="Large ribosomal subunit protein uL2 RNA-binding" evidence="10">
    <location>
        <begin position="103"/>
        <end position="179"/>
    </location>
</feature>
<comment type="similarity">
    <text evidence="2">Belongs to the universal ribosomal protein uL2 family.</text>
</comment>
<feature type="region of interest" description="Disordered" evidence="8">
    <location>
        <begin position="348"/>
        <end position="406"/>
    </location>
</feature>
<evidence type="ECO:0000256" key="4">
    <source>
        <dbReference type="ARBA" id="ARBA00023128"/>
    </source>
</evidence>
<dbReference type="SUPFAM" id="SSF50104">
    <property type="entry name" value="Translation proteins SH3-like domain"/>
    <property type="match status" value="2"/>
</dbReference>
<dbReference type="GeneID" id="28737613"/>
<dbReference type="InterPro" id="IPR022666">
    <property type="entry name" value="Ribosomal_uL2_RNA-bd_dom"/>
</dbReference>
<evidence type="ECO:0000256" key="3">
    <source>
        <dbReference type="ARBA" id="ARBA00022980"/>
    </source>
</evidence>
<dbReference type="Gene3D" id="4.10.950.10">
    <property type="entry name" value="Ribosomal protein L2, domain 3"/>
    <property type="match status" value="1"/>
</dbReference>
<dbReference type="GO" id="GO:0003723">
    <property type="term" value="F:RNA binding"/>
    <property type="evidence" value="ECO:0007669"/>
    <property type="project" value="TreeGrafter"/>
</dbReference>
<dbReference type="Proteomes" id="UP000038010">
    <property type="component" value="Unassembled WGS sequence"/>
</dbReference>
<dbReference type="FunFam" id="4.10.950.10:FF:000001">
    <property type="entry name" value="50S ribosomal protein L2"/>
    <property type="match status" value="1"/>
</dbReference>
<protein>
    <recommendedName>
        <fullName evidence="7">Large ribosomal subunit protein uL2m</fullName>
    </recommendedName>
</protein>
<evidence type="ECO:0000256" key="1">
    <source>
        <dbReference type="ARBA" id="ARBA00004173"/>
    </source>
</evidence>
<dbReference type="PANTHER" id="PTHR13691">
    <property type="entry name" value="RIBOSOMAL PROTEIN L2"/>
    <property type="match status" value="1"/>
</dbReference>
<dbReference type="SMART" id="SM01382">
    <property type="entry name" value="Ribosomal_L2_C"/>
    <property type="match status" value="1"/>
</dbReference>
<evidence type="ECO:0000256" key="8">
    <source>
        <dbReference type="SAM" id="MobiDB-lite"/>
    </source>
</evidence>
<organism evidence="11 12">
    <name type="scientific">Cyphellophora attinorum</name>
    <dbReference type="NCBI Taxonomy" id="1664694"/>
    <lineage>
        <taxon>Eukaryota</taxon>
        <taxon>Fungi</taxon>
        <taxon>Dikarya</taxon>
        <taxon>Ascomycota</taxon>
        <taxon>Pezizomycotina</taxon>
        <taxon>Eurotiomycetes</taxon>
        <taxon>Chaetothyriomycetidae</taxon>
        <taxon>Chaetothyriales</taxon>
        <taxon>Cyphellophoraceae</taxon>
        <taxon>Cyphellophora</taxon>
    </lineage>
</organism>
<dbReference type="InterPro" id="IPR014722">
    <property type="entry name" value="Rib_uL2_dom2"/>
</dbReference>
<dbReference type="FunFam" id="2.40.50.140:FF:000128">
    <property type="entry name" value="50S ribosomal protein L2"/>
    <property type="match status" value="1"/>
</dbReference>
<feature type="domain" description="Large ribosomal subunit protein uL2 C-terminal" evidence="9">
    <location>
        <begin position="206"/>
        <end position="374"/>
    </location>
</feature>
<dbReference type="InterPro" id="IPR022671">
    <property type="entry name" value="Ribosomal_uL2_CS"/>
</dbReference>
<dbReference type="InterPro" id="IPR008991">
    <property type="entry name" value="Translation_prot_SH3-like_sf"/>
</dbReference>
<dbReference type="InterPro" id="IPR014726">
    <property type="entry name" value="Ribosomal_uL2_dom3"/>
</dbReference>
<dbReference type="VEuPathDB" id="FungiDB:AB675_5517"/>
<dbReference type="Gene3D" id="2.30.30.30">
    <property type="match status" value="1"/>
</dbReference>
<dbReference type="SMART" id="SM01383">
    <property type="entry name" value="Ribosomal_L2"/>
    <property type="match status" value="1"/>
</dbReference>
<keyword evidence="4" id="KW-0496">Mitochondrion</keyword>
<comment type="function">
    <text evidence="6">Component of the mitochondrial ribosome (mitoribosome), a dedicated translation machinery responsible for the synthesis of mitochondrial genome-encoded proteins, including at least some of the essential transmembrane subunits of the mitochondrial respiratory chain. The mitoribosomes are attached to the mitochondrial inner membrane and translation products are cotranslationally integrated into the membrane.</text>
</comment>
<comment type="caution">
    <text evidence="11">The sequence shown here is derived from an EMBL/GenBank/DDBJ whole genome shotgun (WGS) entry which is preliminary data.</text>
</comment>
<accession>A0A0N0NNR0</accession>
<keyword evidence="12" id="KW-1185">Reference proteome</keyword>
<evidence type="ECO:0000259" key="9">
    <source>
        <dbReference type="SMART" id="SM01382"/>
    </source>
</evidence>
<dbReference type="GO" id="GO:0003735">
    <property type="term" value="F:structural constituent of ribosome"/>
    <property type="evidence" value="ECO:0007669"/>
    <property type="project" value="InterPro"/>
</dbReference>
<evidence type="ECO:0000256" key="2">
    <source>
        <dbReference type="ARBA" id="ARBA00005636"/>
    </source>
</evidence>
<dbReference type="InterPro" id="IPR022669">
    <property type="entry name" value="Ribosomal_uL2_C"/>
</dbReference>
<gene>
    <name evidence="11" type="ORF">AB675_5517</name>
</gene>
<comment type="subcellular location">
    <subcellularLocation>
        <location evidence="1">Mitochondrion</location>
    </subcellularLocation>
</comment>
<dbReference type="InterPro" id="IPR012340">
    <property type="entry name" value="NA-bd_OB-fold"/>
</dbReference>
<dbReference type="Gene3D" id="2.40.50.140">
    <property type="entry name" value="Nucleic acid-binding proteins"/>
    <property type="match status" value="1"/>
</dbReference>
<keyword evidence="5" id="KW-0687">Ribonucleoprotein</keyword>
<evidence type="ECO:0000256" key="6">
    <source>
        <dbReference type="ARBA" id="ARBA00037226"/>
    </source>
</evidence>
<dbReference type="STRING" id="1664694.A0A0N0NNR0"/>
<dbReference type="GO" id="GO:0005762">
    <property type="term" value="C:mitochondrial large ribosomal subunit"/>
    <property type="evidence" value="ECO:0007669"/>
    <property type="project" value="TreeGrafter"/>
</dbReference>
<evidence type="ECO:0000259" key="10">
    <source>
        <dbReference type="SMART" id="SM01383"/>
    </source>
</evidence>
<dbReference type="Pfam" id="PF03947">
    <property type="entry name" value="Ribosomal_L2_C"/>
    <property type="match status" value="2"/>
</dbReference>
<dbReference type="AlphaFoldDB" id="A0A0N0NNR0"/>
<evidence type="ECO:0000256" key="7">
    <source>
        <dbReference type="ARBA" id="ARBA00069872"/>
    </source>
</evidence>
<dbReference type="SUPFAM" id="SSF50249">
    <property type="entry name" value="Nucleic acid-binding proteins"/>
    <property type="match status" value="1"/>
</dbReference>
<dbReference type="PANTHER" id="PTHR13691:SF5">
    <property type="entry name" value="LARGE RIBOSOMAL SUBUNIT PROTEIN UL2M"/>
    <property type="match status" value="1"/>
</dbReference>
<evidence type="ECO:0000313" key="12">
    <source>
        <dbReference type="Proteomes" id="UP000038010"/>
    </source>
</evidence>
<dbReference type="GO" id="GO:0032543">
    <property type="term" value="P:mitochondrial translation"/>
    <property type="evidence" value="ECO:0007669"/>
    <property type="project" value="TreeGrafter"/>
</dbReference>
<dbReference type="EMBL" id="LFJN01000008">
    <property type="protein sequence ID" value="KPI41838.1"/>
    <property type="molecule type" value="Genomic_DNA"/>
</dbReference>
<dbReference type="PROSITE" id="PS00467">
    <property type="entry name" value="RIBOSOMAL_L2"/>
    <property type="match status" value="1"/>
</dbReference>
<dbReference type="InterPro" id="IPR002171">
    <property type="entry name" value="Ribosomal_uL2"/>
</dbReference>
<dbReference type="RefSeq" id="XP_018001801.1">
    <property type="nucleotide sequence ID" value="XM_018145733.1"/>
</dbReference>
<dbReference type="Pfam" id="PF00181">
    <property type="entry name" value="Ribosomal_L2_N"/>
    <property type="match status" value="1"/>
</dbReference>
<sequence length="406" mass="44525">MLQPRIALRACTGCKRGLPLLSRTYATAVEVVAPAQAYNPVISGEKPIPPDRLYPVFGESELQRYKPRTPGIRHLIRTKSEHLWRGRPVYALTIPKKGQSKGGRNHTGRVVVRHRGGGHKRRLRRVDFARDEPGKSIVERIEHDPGRSAHIALIRNLDTDKVSYIVAAEGMRAGDVVQSYRSGLTEDLLNPEGGELDRGLVASRTAHRGNCLPLGLIPVGTPVFNIAPDKNSIGKMCRSAGTYGILLAKGEDEVQKEMLKFIGEQGGSSDASELQLSVFSAEQLARYEKAAKFVTVKLNSGEIRHVDKDAVATIGVASNANHKDEQLGKAGRKRWLGFRPTVRGVAMNAVDHPHGGGRGKGKGNRDPVSPWGIPTKSGYRTKRKGTMNPLIIEGRPRNQGKRRNKK</sequence>
<name>A0A0N0NNR0_9EURO</name>
<dbReference type="OrthoDB" id="268576at2759"/>
<reference evidence="11 12" key="1">
    <citation type="submission" date="2015-06" db="EMBL/GenBank/DDBJ databases">
        <title>Draft genome of the ant-associated black yeast Phialophora attae CBS 131958.</title>
        <authorList>
            <person name="Moreno L.F."/>
            <person name="Stielow B.J."/>
            <person name="de Hoog S."/>
            <person name="Vicente V.A."/>
            <person name="Weiss V.A."/>
            <person name="de Vries M."/>
            <person name="Cruz L.M."/>
            <person name="Souza E.M."/>
        </authorList>
    </citation>
    <scope>NUCLEOTIDE SEQUENCE [LARGE SCALE GENOMIC DNA]</scope>
    <source>
        <strain evidence="11 12">CBS 131958</strain>
    </source>
</reference>